<evidence type="ECO:0000313" key="1">
    <source>
        <dbReference type="EMBL" id="MEL0612452.1"/>
    </source>
</evidence>
<reference evidence="1 2" key="1">
    <citation type="submission" date="2024-02" db="EMBL/GenBank/DDBJ databases">
        <title>Bacteria isolated from the canopy kelp, Nereocystis luetkeana.</title>
        <authorList>
            <person name="Pfister C.A."/>
            <person name="Younker I.T."/>
            <person name="Light S.H."/>
        </authorList>
    </citation>
    <scope>NUCLEOTIDE SEQUENCE [LARGE SCALE GENOMIC DNA]</scope>
    <source>
        <strain evidence="1 2">TI.4.07</strain>
    </source>
</reference>
<comment type="caution">
    <text evidence="1">The sequence shown here is derived from an EMBL/GenBank/DDBJ whole genome shotgun (WGS) entry which is preliminary data.</text>
</comment>
<sequence>MKTLTIQALTQQQWHDIATLKLLSPETGIASPSRLGYEFEYSVEWLETKLTRWGLL</sequence>
<keyword evidence="2" id="KW-1185">Reference proteome</keyword>
<name>A0ABU9G4W6_9GAMM</name>
<organism evidence="1 2">
    <name type="scientific">Marinomonas arenicola</name>
    <dbReference type="NCBI Taxonomy" id="569601"/>
    <lineage>
        <taxon>Bacteria</taxon>
        <taxon>Pseudomonadati</taxon>
        <taxon>Pseudomonadota</taxon>
        <taxon>Gammaproteobacteria</taxon>
        <taxon>Oceanospirillales</taxon>
        <taxon>Oceanospirillaceae</taxon>
        <taxon>Marinomonas</taxon>
    </lineage>
</organism>
<evidence type="ECO:0000313" key="2">
    <source>
        <dbReference type="Proteomes" id="UP001379949"/>
    </source>
</evidence>
<dbReference type="RefSeq" id="WP_341566460.1">
    <property type="nucleotide sequence ID" value="NZ_JBAKAR010000002.1"/>
</dbReference>
<gene>
    <name evidence="1" type="ORF">V6242_04790</name>
</gene>
<dbReference type="EMBL" id="JBAKAR010000002">
    <property type="protein sequence ID" value="MEL0612452.1"/>
    <property type="molecule type" value="Genomic_DNA"/>
</dbReference>
<dbReference type="Proteomes" id="UP001379949">
    <property type="component" value="Unassembled WGS sequence"/>
</dbReference>
<accession>A0ABU9G4W6</accession>
<proteinExistence type="predicted"/>
<protein>
    <submittedName>
        <fullName evidence="1">Uncharacterized protein</fullName>
    </submittedName>
</protein>